<dbReference type="AlphaFoldDB" id="A0AAF5Q630"/>
<feature type="region of interest" description="Disordered" evidence="1">
    <location>
        <begin position="15"/>
        <end position="80"/>
    </location>
</feature>
<evidence type="ECO:0000313" key="3">
    <source>
        <dbReference type="WBParaSite" id="mrna-Wban_10638"/>
    </source>
</evidence>
<name>A0AAF5Q630_WUCBA</name>
<evidence type="ECO:0000256" key="1">
    <source>
        <dbReference type="SAM" id="MobiDB-lite"/>
    </source>
</evidence>
<evidence type="ECO:0000313" key="2">
    <source>
        <dbReference type="Proteomes" id="UP000093561"/>
    </source>
</evidence>
<proteinExistence type="predicted"/>
<organism evidence="2 3">
    <name type="scientific">Wuchereria bancrofti</name>
    <dbReference type="NCBI Taxonomy" id="6293"/>
    <lineage>
        <taxon>Eukaryota</taxon>
        <taxon>Metazoa</taxon>
        <taxon>Ecdysozoa</taxon>
        <taxon>Nematoda</taxon>
        <taxon>Chromadorea</taxon>
        <taxon>Rhabditida</taxon>
        <taxon>Spirurina</taxon>
        <taxon>Spiruromorpha</taxon>
        <taxon>Filarioidea</taxon>
        <taxon>Onchocercidae</taxon>
        <taxon>Wuchereria</taxon>
    </lineage>
</organism>
<dbReference type="WBParaSite" id="mrna-Wban_10638">
    <property type="protein sequence ID" value="mrna-Wban_10638"/>
    <property type="gene ID" value="Wban_10638"/>
</dbReference>
<sequence length="90" mass="9856">MIIKLIENIIHSGGVGNADSGGVGNADSGGVGNADSGASSIPNKSILMQMRREKNERKGMKEEKRRRTKEEKKRKGMKEGEEIFKKLLLS</sequence>
<protein>
    <submittedName>
        <fullName evidence="3">Uncharacterized protein</fullName>
    </submittedName>
</protein>
<accession>A0AAF5Q630</accession>
<reference evidence="2" key="1">
    <citation type="submission" date="2015-03" db="EMBL/GenBank/DDBJ databases">
        <title>Wuchereria bancrofti Genome Sequencing Papua New Guinea Strain.</title>
        <authorList>
            <person name="Small S.T."/>
            <person name="Serre D."/>
            <person name="Zimmerman P.A."/>
        </authorList>
    </citation>
    <scope>NUCLEOTIDE SEQUENCE [LARGE SCALE GENOMIC DNA]</scope>
    <source>
        <strain evidence="2">pt0022</strain>
    </source>
</reference>
<feature type="compositionally biased region" description="Basic and acidic residues" evidence="1">
    <location>
        <begin position="50"/>
        <end position="80"/>
    </location>
</feature>
<dbReference type="Proteomes" id="UP000093561">
    <property type="component" value="Unassembled WGS sequence"/>
</dbReference>
<reference evidence="2" key="2">
    <citation type="journal article" date="2016" name="Mol. Ecol.">
        <title>Population genomics of the filarial nematode parasite Wuchereria bancrofti from mosquitoes.</title>
        <authorList>
            <person name="Small S.T."/>
            <person name="Reimer L.J."/>
            <person name="Tisch D.J."/>
            <person name="King C.L."/>
            <person name="Christensen B.M."/>
            <person name="Siba P.M."/>
            <person name="Kazura J.W."/>
            <person name="Serre D."/>
            <person name="Zimmerman P.A."/>
        </authorList>
    </citation>
    <scope>NUCLEOTIDE SEQUENCE</scope>
    <source>
        <strain evidence="2">pt0022</strain>
    </source>
</reference>
<feature type="compositionally biased region" description="Gly residues" evidence="1">
    <location>
        <begin position="15"/>
        <end position="32"/>
    </location>
</feature>
<reference evidence="3" key="3">
    <citation type="submission" date="2024-02" db="UniProtKB">
        <authorList>
            <consortium name="WormBaseParasite"/>
        </authorList>
    </citation>
    <scope>IDENTIFICATION</scope>
    <source>
        <strain evidence="3">pt0022</strain>
    </source>
</reference>